<feature type="chain" id="PRO_5012996809" description="BT-3987-like N-terminal domain-containing protein" evidence="1">
    <location>
        <begin position="21"/>
        <end position="326"/>
    </location>
</feature>
<protein>
    <recommendedName>
        <fullName evidence="2">BT-3987-like N-terminal domain-containing protein</fullName>
    </recommendedName>
</protein>
<dbReference type="Pfam" id="PF08522">
    <property type="entry name" value="BT_3987-like_N"/>
    <property type="match status" value="1"/>
</dbReference>
<evidence type="ECO:0000256" key="1">
    <source>
        <dbReference type="SAM" id="SignalP"/>
    </source>
</evidence>
<sequence length="326" mass="35710">MKYKLLNTFSILLAASLALTSCIKDDVDDLTTEGDSFVKILESPEKKLFFSPFTDVRTVDLFSLRKDAANSASLNTASSVKVTMNPTAIEDYNAENGTHFEVLPDSLYTLVDPATKVSATEYKFDLAAGQAAKEFSIKLNGAKWDLSHSYAMAFTIADSAGLNITEGKRDVMVFLAVKNKYDGIYEVTGSYVDATNGAFVAAYPYEWELQTTGPNQCMVVDNVNLGFPGFLFETAAGSGSFSYYGNFGLLVNFDPVTDKIVSVTNYYGQPASNTRSAQLDPTGANQYDASSKTINIKYFMLQPSAVPAPPNIRASFNETWRFVKDR</sequence>
<dbReference type="RefSeq" id="WP_073043474.1">
    <property type="nucleotide sequence ID" value="NZ_FQUO01000008.1"/>
</dbReference>
<evidence type="ECO:0000313" key="4">
    <source>
        <dbReference type="Proteomes" id="UP000184368"/>
    </source>
</evidence>
<feature type="signal peptide" evidence="1">
    <location>
        <begin position="1"/>
        <end position="20"/>
    </location>
</feature>
<dbReference type="PROSITE" id="PS51257">
    <property type="entry name" value="PROKAR_LIPOPROTEIN"/>
    <property type="match status" value="1"/>
</dbReference>
<evidence type="ECO:0000313" key="3">
    <source>
        <dbReference type="EMBL" id="SHF48515.1"/>
    </source>
</evidence>
<accession>A0A1M5C1G7</accession>
<dbReference type="OrthoDB" id="740324at2"/>
<dbReference type="Proteomes" id="UP000184368">
    <property type="component" value="Unassembled WGS sequence"/>
</dbReference>
<organism evidence="3 4">
    <name type="scientific">Cnuella takakiae</name>
    <dbReference type="NCBI Taxonomy" id="1302690"/>
    <lineage>
        <taxon>Bacteria</taxon>
        <taxon>Pseudomonadati</taxon>
        <taxon>Bacteroidota</taxon>
        <taxon>Chitinophagia</taxon>
        <taxon>Chitinophagales</taxon>
        <taxon>Chitinophagaceae</taxon>
        <taxon>Cnuella</taxon>
    </lineage>
</organism>
<gene>
    <name evidence="3" type="ORF">SAMN05444008_108188</name>
</gene>
<proteinExistence type="predicted"/>
<dbReference type="STRING" id="1302690.BUE76_18190"/>
<dbReference type="Gene3D" id="2.60.40.1740">
    <property type="entry name" value="hypothetical protein (bacova_03559)"/>
    <property type="match status" value="1"/>
</dbReference>
<evidence type="ECO:0000259" key="2">
    <source>
        <dbReference type="Pfam" id="PF08522"/>
    </source>
</evidence>
<feature type="domain" description="BT-3987-like N-terminal" evidence="2">
    <location>
        <begin position="67"/>
        <end position="160"/>
    </location>
</feature>
<keyword evidence="4" id="KW-1185">Reference proteome</keyword>
<keyword evidence="1" id="KW-0732">Signal</keyword>
<dbReference type="AlphaFoldDB" id="A0A1M5C1G7"/>
<reference evidence="3 4" key="1">
    <citation type="submission" date="2016-11" db="EMBL/GenBank/DDBJ databases">
        <authorList>
            <person name="Jaros S."/>
            <person name="Januszkiewicz K."/>
            <person name="Wedrychowicz H."/>
        </authorList>
    </citation>
    <scope>NUCLEOTIDE SEQUENCE [LARGE SCALE GENOMIC DNA]</scope>
    <source>
        <strain evidence="3 4">DSM 26897</strain>
    </source>
</reference>
<name>A0A1M5C1G7_9BACT</name>
<dbReference type="InterPro" id="IPR013728">
    <property type="entry name" value="BT_3987-like_N"/>
</dbReference>
<dbReference type="EMBL" id="FQUO01000008">
    <property type="protein sequence ID" value="SHF48515.1"/>
    <property type="molecule type" value="Genomic_DNA"/>
</dbReference>